<comment type="caution">
    <text evidence="2">The sequence shown here is derived from an EMBL/GenBank/DDBJ whole genome shotgun (WGS) entry which is preliminary data.</text>
</comment>
<sequence length="159" mass="18694">MHFMTFATVTIIMLVFIWQSETSKICYKAKVCIHDGKEKCGINRGGTPRRFLDSCDILEYNCLYNQSYAKTEFNRCPIPTPFLPGHAKVINKHWCWRVKYCHNSEGDKVCGVDIRRRQRKIFPNLCTMFKHNCHLKEDYTASVMYECSLIPSVWKQIID</sequence>
<feature type="signal peptide" evidence="1">
    <location>
        <begin position="1"/>
        <end position="22"/>
    </location>
</feature>
<keyword evidence="3" id="KW-1185">Reference proteome</keyword>
<organism evidence="2 3">
    <name type="scientific">Mythimna separata</name>
    <name type="common">Oriental armyworm</name>
    <name type="synonym">Pseudaletia separata</name>
    <dbReference type="NCBI Taxonomy" id="271217"/>
    <lineage>
        <taxon>Eukaryota</taxon>
        <taxon>Metazoa</taxon>
        <taxon>Ecdysozoa</taxon>
        <taxon>Arthropoda</taxon>
        <taxon>Hexapoda</taxon>
        <taxon>Insecta</taxon>
        <taxon>Pterygota</taxon>
        <taxon>Neoptera</taxon>
        <taxon>Endopterygota</taxon>
        <taxon>Lepidoptera</taxon>
        <taxon>Glossata</taxon>
        <taxon>Ditrysia</taxon>
        <taxon>Noctuoidea</taxon>
        <taxon>Noctuidae</taxon>
        <taxon>Noctuinae</taxon>
        <taxon>Hadenini</taxon>
        <taxon>Mythimna</taxon>
    </lineage>
</organism>
<evidence type="ECO:0000313" key="2">
    <source>
        <dbReference type="EMBL" id="KAJ8709104.1"/>
    </source>
</evidence>
<dbReference type="Proteomes" id="UP001231518">
    <property type="component" value="Chromosome 22"/>
</dbReference>
<gene>
    <name evidence="2" type="ORF">PYW07_008930</name>
</gene>
<evidence type="ECO:0000313" key="3">
    <source>
        <dbReference type="Proteomes" id="UP001231518"/>
    </source>
</evidence>
<dbReference type="AlphaFoldDB" id="A0AAD8DM36"/>
<reference evidence="2" key="1">
    <citation type="submission" date="2023-03" db="EMBL/GenBank/DDBJ databases">
        <title>Chromosome-level genomes of two armyworms, Mythimna separata and Mythimna loreyi, provide insights into the biosynthesis and reception of sex pheromones.</title>
        <authorList>
            <person name="Zhao H."/>
        </authorList>
    </citation>
    <scope>NUCLEOTIDE SEQUENCE</scope>
    <source>
        <strain evidence="2">BeijingLab</strain>
        <tissue evidence="2">Pupa</tissue>
    </source>
</reference>
<proteinExistence type="predicted"/>
<accession>A0AAD8DM36</accession>
<name>A0AAD8DM36_MYTSE</name>
<dbReference type="EMBL" id="JARGEI010000024">
    <property type="protein sequence ID" value="KAJ8709104.1"/>
    <property type="molecule type" value="Genomic_DNA"/>
</dbReference>
<keyword evidence="1" id="KW-0732">Signal</keyword>
<evidence type="ECO:0000256" key="1">
    <source>
        <dbReference type="SAM" id="SignalP"/>
    </source>
</evidence>
<feature type="chain" id="PRO_5042068509" evidence="1">
    <location>
        <begin position="23"/>
        <end position="159"/>
    </location>
</feature>
<protein>
    <submittedName>
        <fullName evidence="2">Uncharacterized protein</fullName>
    </submittedName>
</protein>